<feature type="region of interest" description="Disordered" evidence="1">
    <location>
        <begin position="304"/>
        <end position="377"/>
    </location>
</feature>
<name>A0A5N6P3L3_9ASTR</name>
<proteinExistence type="predicted"/>
<keyword evidence="2" id="KW-0472">Membrane</keyword>
<dbReference type="AlphaFoldDB" id="A0A5N6P3L3"/>
<evidence type="ECO:0000313" key="4">
    <source>
        <dbReference type="Proteomes" id="UP000326396"/>
    </source>
</evidence>
<feature type="transmembrane region" description="Helical" evidence="2">
    <location>
        <begin position="133"/>
        <end position="152"/>
    </location>
</feature>
<keyword evidence="2" id="KW-0812">Transmembrane</keyword>
<feature type="transmembrane region" description="Helical" evidence="2">
    <location>
        <begin position="198"/>
        <end position="219"/>
    </location>
</feature>
<gene>
    <name evidence="3" type="ORF">E3N88_14276</name>
</gene>
<evidence type="ECO:0000256" key="2">
    <source>
        <dbReference type="SAM" id="Phobius"/>
    </source>
</evidence>
<comment type="caution">
    <text evidence="3">The sequence shown here is derived from an EMBL/GenBank/DDBJ whole genome shotgun (WGS) entry which is preliminary data.</text>
</comment>
<feature type="transmembrane region" description="Helical" evidence="2">
    <location>
        <begin position="225"/>
        <end position="245"/>
    </location>
</feature>
<accession>A0A5N6P3L3</accession>
<feature type="transmembrane region" description="Helical" evidence="2">
    <location>
        <begin position="110"/>
        <end position="127"/>
    </location>
</feature>
<evidence type="ECO:0000313" key="3">
    <source>
        <dbReference type="EMBL" id="KAD5802916.1"/>
    </source>
</evidence>
<dbReference type="Proteomes" id="UP000326396">
    <property type="component" value="Linkage Group LG15"/>
</dbReference>
<protein>
    <submittedName>
        <fullName evidence="3">Uncharacterized protein</fullName>
    </submittedName>
</protein>
<organism evidence="3 4">
    <name type="scientific">Mikania micrantha</name>
    <name type="common">bitter vine</name>
    <dbReference type="NCBI Taxonomy" id="192012"/>
    <lineage>
        <taxon>Eukaryota</taxon>
        <taxon>Viridiplantae</taxon>
        <taxon>Streptophyta</taxon>
        <taxon>Embryophyta</taxon>
        <taxon>Tracheophyta</taxon>
        <taxon>Spermatophyta</taxon>
        <taxon>Magnoliopsida</taxon>
        <taxon>eudicotyledons</taxon>
        <taxon>Gunneridae</taxon>
        <taxon>Pentapetalae</taxon>
        <taxon>asterids</taxon>
        <taxon>campanulids</taxon>
        <taxon>Asterales</taxon>
        <taxon>Asteraceae</taxon>
        <taxon>Asteroideae</taxon>
        <taxon>Heliantheae alliance</taxon>
        <taxon>Eupatorieae</taxon>
        <taxon>Mikania</taxon>
    </lineage>
</organism>
<keyword evidence="2" id="KW-1133">Transmembrane helix</keyword>
<evidence type="ECO:0000256" key="1">
    <source>
        <dbReference type="SAM" id="MobiDB-lite"/>
    </source>
</evidence>
<feature type="region of interest" description="Disordered" evidence="1">
    <location>
        <begin position="389"/>
        <end position="410"/>
    </location>
</feature>
<dbReference type="EMBL" id="SZYD01000007">
    <property type="protein sequence ID" value="KAD5802916.1"/>
    <property type="molecule type" value="Genomic_DNA"/>
</dbReference>
<keyword evidence="4" id="KW-1185">Reference proteome</keyword>
<sequence>MVGRGMGWGILLWQGVGSDLGCLGVGMLMGADGGLLKCRGVQLVVPLLVYQVGMMRLSTCSQLARFGLIWPCAVLFNATGDTFLECQDIILAWKNNLGRCHSWSLGIRRLFCYIVPQVLGIVVRLWLPNGTLLQLQMGVGAACGCSVLMMAWQAGMQGGSSFCLGLWRGLWVAWALVSCWQDFGPYLMDFGLAAGCRVTYWVTCFFGLGHSFWAMGSFGCTWGEFWAFHGFSCIIFVPHIMPLRVKEFVTKTTTRLKDKPLAMQEHRFQPPRGLPLPHDSPPQTLPVVDIPSTGAMEVSRGKAVKEHTKQVDPSASSSKVIGQGKKNTGGDGGLLKTNKKAGGFDFSRAVNGDNGKKKQPQVPVKNPKQKEGMSLGNRFTVLEEAKIGSGGSMSSEVCGVAPMGDMGQGE</sequence>
<feature type="compositionally biased region" description="Polar residues" evidence="1">
    <location>
        <begin position="311"/>
        <end position="320"/>
    </location>
</feature>
<reference evidence="3 4" key="1">
    <citation type="submission" date="2019-05" db="EMBL/GenBank/DDBJ databases">
        <title>Mikania micrantha, genome provides insights into the molecular mechanism of rapid growth.</title>
        <authorList>
            <person name="Liu B."/>
        </authorList>
    </citation>
    <scope>NUCLEOTIDE SEQUENCE [LARGE SCALE GENOMIC DNA]</scope>
    <source>
        <strain evidence="3">NLD-2019</strain>
        <tissue evidence="3">Leaf</tissue>
    </source>
</reference>